<keyword evidence="5 12" id="KW-1133">Transmembrane helix</keyword>
<keyword evidence="2 12" id="KW-1003">Cell membrane</keyword>
<comment type="similarity">
    <text evidence="10 12">Belongs to the fluoride channel Fluc/FEX (TC 1.A.43) family.</text>
</comment>
<keyword evidence="6 12" id="KW-0915">Sodium</keyword>
<dbReference type="PANTHER" id="PTHR28259">
    <property type="entry name" value="FLUORIDE EXPORT PROTEIN 1-RELATED"/>
    <property type="match status" value="1"/>
</dbReference>
<reference evidence="13 14" key="1">
    <citation type="submission" date="2024-02" db="EMBL/GenBank/DDBJ databases">
        <title>Bacteria isolated from the canopy kelp, Nereocystis luetkeana.</title>
        <authorList>
            <person name="Pfister C.A."/>
            <person name="Younker I.T."/>
            <person name="Light S.H."/>
        </authorList>
    </citation>
    <scope>NUCLEOTIDE SEQUENCE [LARGE SCALE GENOMIC DNA]</scope>
    <source>
        <strain evidence="13 14">TI.1.05</strain>
    </source>
</reference>
<keyword evidence="9 12" id="KW-0407">Ion channel</keyword>
<keyword evidence="12" id="KW-0813">Transport</keyword>
<evidence type="ECO:0000256" key="3">
    <source>
        <dbReference type="ARBA" id="ARBA00022519"/>
    </source>
</evidence>
<feature type="transmembrane region" description="Helical" evidence="12">
    <location>
        <begin position="107"/>
        <end position="126"/>
    </location>
</feature>
<accession>A0ABU9GQJ7</accession>
<evidence type="ECO:0000256" key="6">
    <source>
        <dbReference type="ARBA" id="ARBA00023053"/>
    </source>
</evidence>
<gene>
    <name evidence="12 13" type="primary">crcB</name>
    <name evidence="12" type="synonym">fluC</name>
    <name evidence="13" type="ORF">V6256_08280</name>
</gene>
<keyword evidence="7 12" id="KW-0406">Ion transport</keyword>
<evidence type="ECO:0000256" key="4">
    <source>
        <dbReference type="ARBA" id="ARBA00022692"/>
    </source>
</evidence>
<evidence type="ECO:0000256" key="7">
    <source>
        <dbReference type="ARBA" id="ARBA00023065"/>
    </source>
</evidence>
<dbReference type="Proteomes" id="UP001369082">
    <property type="component" value="Unassembled WGS sequence"/>
</dbReference>
<feature type="binding site" evidence="12">
    <location>
        <position position="82"/>
    </location>
    <ligand>
        <name>Na(+)</name>
        <dbReference type="ChEBI" id="CHEBI:29101"/>
        <note>structural</note>
    </ligand>
</feature>
<keyword evidence="3" id="KW-0997">Cell inner membrane</keyword>
<sequence>MNNLVMNIAFVACGGAFGATFRYLIGIGIVNLFGKGFPFATLTVNVIGSLIMGYIFQLVQQESISSTPWWPLIGVGFLGALTTFSSFSMDSLLLLQQGEIFKAMLNVTLNVVVCLIATYLGTLLVLKG</sequence>
<comment type="subcellular location">
    <subcellularLocation>
        <location evidence="1 12">Cell membrane</location>
        <topology evidence="1 12">Multi-pass membrane protein</topology>
    </subcellularLocation>
</comment>
<proteinExistence type="inferred from homology"/>
<dbReference type="PANTHER" id="PTHR28259:SF1">
    <property type="entry name" value="FLUORIDE EXPORT PROTEIN 1-RELATED"/>
    <property type="match status" value="1"/>
</dbReference>
<protein>
    <recommendedName>
        <fullName evidence="12">Fluoride-specific ion channel FluC</fullName>
    </recommendedName>
</protein>
<evidence type="ECO:0000256" key="5">
    <source>
        <dbReference type="ARBA" id="ARBA00022989"/>
    </source>
</evidence>
<evidence type="ECO:0000313" key="14">
    <source>
        <dbReference type="Proteomes" id="UP001369082"/>
    </source>
</evidence>
<evidence type="ECO:0000256" key="8">
    <source>
        <dbReference type="ARBA" id="ARBA00023136"/>
    </source>
</evidence>
<evidence type="ECO:0000256" key="12">
    <source>
        <dbReference type="HAMAP-Rule" id="MF_00454"/>
    </source>
</evidence>
<dbReference type="Pfam" id="PF02537">
    <property type="entry name" value="CRCB"/>
    <property type="match status" value="1"/>
</dbReference>
<evidence type="ECO:0000313" key="13">
    <source>
        <dbReference type="EMBL" id="MEL0629605.1"/>
    </source>
</evidence>
<evidence type="ECO:0000256" key="1">
    <source>
        <dbReference type="ARBA" id="ARBA00004651"/>
    </source>
</evidence>
<keyword evidence="4 12" id="KW-0812">Transmembrane</keyword>
<feature type="binding site" evidence="12">
    <location>
        <position position="79"/>
    </location>
    <ligand>
        <name>Na(+)</name>
        <dbReference type="ChEBI" id="CHEBI:29101"/>
        <note>structural</note>
    </ligand>
</feature>
<comment type="catalytic activity">
    <reaction evidence="11">
        <text>fluoride(in) = fluoride(out)</text>
        <dbReference type="Rhea" id="RHEA:76159"/>
        <dbReference type="ChEBI" id="CHEBI:17051"/>
    </reaction>
    <physiologicalReaction direction="left-to-right" evidence="11">
        <dbReference type="Rhea" id="RHEA:76160"/>
    </physiologicalReaction>
</comment>
<dbReference type="InterPro" id="IPR003691">
    <property type="entry name" value="FluC"/>
</dbReference>
<keyword evidence="8 12" id="KW-0472">Membrane</keyword>
<keyword evidence="14" id="KW-1185">Reference proteome</keyword>
<dbReference type="EMBL" id="JBAKAZ010000025">
    <property type="protein sequence ID" value="MEL0629605.1"/>
    <property type="molecule type" value="Genomic_DNA"/>
</dbReference>
<comment type="function">
    <text evidence="12">Fluoride-specific ion channel. Important for reducing fluoride concentration in the cell, thus reducing its toxicity.</text>
</comment>
<dbReference type="NCBIfam" id="TIGR00494">
    <property type="entry name" value="crcB"/>
    <property type="match status" value="1"/>
</dbReference>
<dbReference type="HAMAP" id="MF_00454">
    <property type="entry name" value="FluC"/>
    <property type="match status" value="1"/>
</dbReference>
<evidence type="ECO:0000256" key="10">
    <source>
        <dbReference type="ARBA" id="ARBA00035120"/>
    </source>
</evidence>
<feature type="transmembrane region" description="Helical" evidence="12">
    <location>
        <begin position="69"/>
        <end position="95"/>
    </location>
</feature>
<comment type="caution">
    <text evidence="13">The sequence shown here is derived from an EMBL/GenBank/DDBJ whole genome shotgun (WGS) entry which is preliminary data.</text>
</comment>
<feature type="transmembrane region" description="Helical" evidence="12">
    <location>
        <begin position="37"/>
        <end position="57"/>
    </location>
</feature>
<evidence type="ECO:0000256" key="11">
    <source>
        <dbReference type="ARBA" id="ARBA00035585"/>
    </source>
</evidence>
<name>A0ABU9GQJ7_9GAMM</name>
<organism evidence="13 14">
    <name type="scientific">Psychromonas aquatilis</name>
    <dbReference type="NCBI Taxonomy" id="2005072"/>
    <lineage>
        <taxon>Bacteria</taxon>
        <taxon>Pseudomonadati</taxon>
        <taxon>Pseudomonadota</taxon>
        <taxon>Gammaproteobacteria</taxon>
        <taxon>Alteromonadales</taxon>
        <taxon>Psychromonadaceae</taxon>
        <taxon>Psychromonas</taxon>
    </lineage>
</organism>
<feature type="transmembrane region" description="Helical" evidence="12">
    <location>
        <begin position="6"/>
        <end position="25"/>
    </location>
</feature>
<dbReference type="RefSeq" id="WP_341597672.1">
    <property type="nucleotide sequence ID" value="NZ_JBAKAZ010000025.1"/>
</dbReference>
<keyword evidence="12" id="KW-0479">Metal-binding</keyword>
<comment type="activity regulation">
    <text evidence="12">Na(+) is not transported, but it plays an essential structural role and its presence is essential for fluoride channel function.</text>
</comment>
<evidence type="ECO:0000256" key="9">
    <source>
        <dbReference type="ARBA" id="ARBA00023303"/>
    </source>
</evidence>
<evidence type="ECO:0000256" key="2">
    <source>
        <dbReference type="ARBA" id="ARBA00022475"/>
    </source>
</evidence>